<dbReference type="HOGENOM" id="CLU_1527159_0_0_1"/>
<evidence type="ECO:0000313" key="9">
    <source>
        <dbReference type="EMBL" id="EDV23389.1"/>
    </source>
</evidence>
<evidence type="ECO:0000256" key="4">
    <source>
        <dbReference type="ARBA" id="ARBA00016714"/>
    </source>
</evidence>
<evidence type="ECO:0000256" key="6">
    <source>
        <dbReference type="ARBA" id="ARBA00024871"/>
    </source>
</evidence>
<dbReference type="SUPFAM" id="SSF52096">
    <property type="entry name" value="ClpP/crotonase"/>
    <property type="match status" value="1"/>
</dbReference>
<proteinExistence type="inferred from homology"/>
<dbReference type="Gene3D" id="3.90.226.10">
    <property type="entry name" value="2-enoyl-CoA Hydratase, Chain A, domain 1"/>
    <property type="match status" value="1"/>
</dbReference>
<evidence type="ECO:0000256" key="1">
    <source>
        <dbReference type="ARBA" id="ARBA00001709"/>
    </source>
</evidence>
<dbReference type="CTD" id="6755194"/>
<gene>
    <name evidence="9" type="ORF">TRIADDRAFT_57965</name>
</gene>
<evidence type="ECO:0000256" key="7">
    <source>
        <dbReference type="ARBA" id="ARBA00031181"/>
    </source>
</evidence>
<protein>
    <recommendedName>
        <fullName evidence="4">3-hydroxyisobutyryl-CoA hydrolase, mitochondrial</fullName>
        <ecNumber evidence="3">3.1.2.4</ecNumber>
    </recommendedName>
    <alternativeName>
        <fullName evidence="7">3-hydroxyisobutyryl-coenzyme A hydrolase</fullName>
    </alternativeName>
</protein>
<keyword evidence="10" id="KW-1185">Reference proteome</keyword>
<evidence type="ECO:0000313" key="10">
    <source>
        <dbReference type="Proteomes" id="UP000009022"/>
    </source>
</evidence>
<dbReference type="EMBL" id="DS985247">
    <property type="protein sequence ID" value="EDV23389.1"/>
    <property type="molecule type" value="Genomic_DNA"/>
</dbReference>
<comment type="catalytic activity">
    <reaction evidence="1">
        <text>3-hydroxy-2-methylpropanoyl-CoA + H2O = 3-hydroxy-2-methylpropanoate + CoA + H(+)</text>
        <dbReference type="Rhea" id="RHEA:20888"/>
        <dbReference type="ChEBI" id="CHEBI:11805"/>
        <dbReference type="ChEBI" id="CHEBI:15377"/>
        <dbReference type="ChEBI" id="CHEBI:15378"/>
        <dbReference type="ChEBI" id="CHEBI:57287"/>
        <dbReference type="ChEBI" id="CHEBI:57340"/>
        <dbReference type="EC" id="3.1.2.4"/>
    </reaction>
</comment>
<dbReference type="Pfam" id="PF16113">
    <property type="entry name" value="ECH_2"/>
    <property type="match status" value="1"/>
</dbReference>
<reference evidence="9 10" key="1">
    <citation type="journal article" date="2008" name="Nature">
        <title>The Trichoplax genome and the nature of placozoans.</title>
        <authorList>
            <person name="Srivastava M."/>
            <person name="Begovic E."/>
            <person name="Chapman J."/>
            <person name="Putnam N.H."/>
            <person name="Hellsten U."/>
            <person name="Kawashima T."/>
            <person name="Kuo A."/>
            <person name="Mitros T."/>
            <person name="Salamov A."/>
            <person name="Carpenter M.L."/>
            <person name="Signorovitch A.Y."/>
            <person name="Moreno M.A."/>
            <person name="Kamm K."/>
            <person name="Grimwood J."/>
            <person name="Schmutz J."/>
            <person name="Shapiro H."/>
            <person name="Grigoriev I.V."/>
            <person name="Buss L.W."/>
            <person name="Schierwater B."/>
            <person name="Dellaporta S.L."/>
            <person name="Rokhsar D.S."/>
        </authorList>
    </citation>
    <scope>NUCLEOTIDE SEQUENCE [LARGE SCALE GENOMIC DNA]</scope>
    <source>
        <strain evidence="9 10">Grell-BS-1999</strain>
    </source>
</reference>
<dbReference type="GO" id="GO:0006574">
    <property type="term" value="P:L-valine catabolic process"/>
    <property type="evidence" value="ECO:0000318"/>
    <property type="project" value="GO_Central"/>
</dbReference>
<feature type="domain" description="Enoyl-CoA hydratase/isomerase" evidence="8">
    <location>
        <begin position="4"/>
        <end position="121"/>
    </location>
</feature>
<dbReference type="GeneID" id="6755194"/>
<dbReference type="InterPro" id="IPR029045">
    <property type="entry name" value="ClpP/crotonase-like_dom_sf"/>
</dbReference>
<comment type="similarity">
    <text evidence="2">Belongs to the enoyl-CoA hydratase/isomerase family.</text>
</comment>
<dbReference type="PANTHER" id="PTHR43176">
    <property type="entry name" value="3-HYDROXYISOBUTYRYL-COA HYDROLASE-RELATED"/>
    <property type="match status" value="1"/>
</dbReference>
<organism evidence="9 10">
    <name type="scientific">Trichoplax adhaerens</name>
    <name type="common">Trichoplax reptans</name>
    <dbReference type="NCBI Taxonomy" id="10228"/>
    <lineage>
        <taxon>Eukaryota</taxon>
        <taxon>Metazoa</taxon>
        <taxon>Placozoa</taxon>
        <taxon>Uniplacotomia</taxon>
        <taxon>Trichoplacea</taxon>
        <taxon>Trichoplacidae</taxon>
        <taxon>Trichoplax</taxon>
    </lineage>
</organism>
<dbReference type="EC" id="3.1.2.4" evidence="3"/>
<evidence type="ECO:0000256" key="2">
    <source>
        <dbReference type="ARBA" id="ARBA00005254"/>
    </source>
</evidence>
<dbReference type="PhylomeDB" id="B3S286"/>
<dbReference type="GO" id="GO:0003860">
    <property type="term" value="F:3-hydroxyisobutyryl-CoA hydrolase activity"/>
    <property type="evidence" value="ECO:0000318"/>
    <property type="project" value="GO_Central"/>
</dbReference>
<evidence type="ECO:0000256" key="5">
    <source>
        <dbReference type="ARBA" id="ARBA00022801"/>
    </source>
</evidence>
<name>B3S286_TRIAD</name>
<dbReference type="InParanoid" id="B3S286"/>
<dbReference type="GO" id="GO:0005739">
    <property type="term" value="C:mitochondrion"/>
    <property type="evidence" value="ECO:0000318"/>
    <property type="project" value="GO_Central"/>
</dbReference>
<evidence type="ECO:0000259" key="8">
    <source>
        <dbReference type="Pfam" id="PF16113"/>
    </source>
</evidence>
<dbReference type="OrthoDB" id="1737613at2759"/>
<dbReference type="RefSeq" id="XP_002114299.1">
    <property type="nucleotide sequence ID" value="XM_002114263.1"/>
</dbReference>
<dbReference type="PANTHER" id="PTHR43176:SF3">
    <property type="entry name" value="3-HYDROXYISOBUTYRYL-COA HYDROLASE, MITOCHONDRIAL"/>
    <property type="match status" value="1"/>
</dbReference>
<dbReference type="Proteomes" id="UP000009022">
    <property type="component" value="Unassembled WGS sequence"/>
</dbReference>
<accession>B3S286</accession>
<comment type="function">
    <text evidence="6">Hydrolyzes 3-hydroxyisobutyryl-CoA (HIBYL-CoA), a saline catabolite. Has high activity toward isobutyryl-CoA. Could be an isobutyryl-CoA dehydrogenase that functions in valine catabolism. Also hydrolyzes 3-hydroxypropanoyl-CoA.</text>
</comment>
<dbReference type="AlphaFoldDB" id="B3S286"/>
<sequence length="176" mass="20170">MTLFVALIDEITISGSVGLSVHGLYRVITERTIFAMPKTSIGLYPNVEGSYFLLRLKGRLGIYLGLTENRLKGKDVYFAAIATHYIRSQDICELEEKFISQDNITDRINREILNQYHMKNDGDQRFYEGAKAVLIDRDHNPKWDPATLEEVTDENINAQFKPSDDGDLILPRQQFL</sequence>
<dbReference type="InterPro" id="IPR032259">
    <property type="entry name" value="HIBYL-CoA-H"/>
</dbReference>
<keyword evidence="5" id="KW-0378">Hydrolase</keyword>
<dbReference type="InterPro" id="IPR045004">
    <property type="entry name" value="ECH_dom"/>
</dbReference>
<evidence type="ECO:0000256" key="3">
    <source>
        <dbReference type="ARBA" id="ARBA00011915"/>
    </source>
</evidence>
<dbReference type="UniPathway" id="UPA00362"/>
<dbReference type="STRING" id="10228.B3S286"/>
<dbReference type="eggNOG" id="KOG1684">
    <property type="taxonomic scope" value="Eukaryota"/>
</dbReference>
<dbReference type="KEGG" id="tad:TRIADDRAFT_57965"/>